<comment type="caution">
    <text evidence="13">The sequence shown here is derived from an EMBL/GenBank/DDBJ whole genome shotgun (WGS) entry which is preliminary data.</text>
</comment>
<dbReference type="EC" id="2.7.4.9" evidence="2 11"/>
<evidence type="ECO:0000256" key="11">
    <source>
        <dbReference type="HAMAP-Rule" id="MF_00165"/>
    </source>
</evidence>
<dbReference type="GO" id="GO:0005829">
    <property type="term" value="C:cytosol"/>
    <property type="evidence" value="ECO:0007669"/>
    <property type="project" value="TreeGrafter"/>
</dbReference>
<evidence type="ECO:0000256" key="8">
    <source>
        <dbReference type="ARBA" id="ARBA00022840"/>
    </source>
</evidence>
<dbReference type="AlphaFoldDB" id="A0A7C8FR09"/>
<evidence type="ECO:0000259" key="12">
    <source>
        <dbReference type="Pfam" id="PF02223"/>
    </source>
</evidence>
<keyword evidence="8 11" id="KW-0067">ATP-binding</keyword>
<name>A0A7C8FR09_9MICO</name>
<feature type="binding site" evidence="11">
    <location>
        <begin position="10"/>
        <end position="17"/>
    </location>
    <ligand>
        <name>ATP</name>
        <dbReference type="ChEBI" id="CHEBI:30616"/>
    </ligand>
</feature>
<dbReference type="InterPro" id="IPR039430">
    <property type="entry name" value="Thymidylate_kin-like_dom"/>
</dbReference>
<dbReference type="PANTHER" id="PTHR10344">
    <property type="entry name" value="THYMIDYLATE KINASE"/>
    <property type="match status" value="1"/>
</dbReference>
<dbReference type="RefSeq" id="WP_158035236.1">
    <property type="nucleotide sequence ID" value="NZ_BAAAZV010000007.1"/>
</dbReference>
<dbReference type="Gene3D" id="3.40.50.300">
    <property type="entry name" value="P-loop containing nucleotide triphosphate hydrolases"/>
    <property type="match status" value="1"/>
</dbReference>
<reference evidence="13 14" key="1">
    <citation type="submission" date="2019-09" db="EMBL/GenBank/DDBJ databases">
        <title>Phylogeny of genus Pseudoclavibacter and closely related genus.</title>
        <authorList>
            <person name="Li Y."/>
        </authorList>
    </citation>
    <scope>NUCLEOTIDE SEQUENCE [LARGE SCALE GENOMIC DNA]</scope>
    <source>
        <strain evidence="13 14">JCM 16921</strain>
    </source>
</reference>
<dbReference type="PANTHER" id="PTHR10344:SF4">
    <property type="entry name" value="UMP-CMP KINASE 2, MITOCHONDRIAL"/>
    <property type="match status" value="1"/>
</dbReference>
<dbReference type="CDD" id="cd01672">
    <property type="entry name" value="TMPK"/>
    <property type="match status" value="1"/>
</dbReference>
<dbReference type="GO" id="GO:0006227">
    <property type="term" value="P:dUDP biosynthetic process"/>
    <property type="evidence" value="ECO:0007669"/>
    <property type="project" value="TreeGrafter"/>
</dbReference>
<dbReference type="PROSITE" id="PS01331">
    <property type="entry name" value="THYMIDYLATE_KINASE"/>
    <property type="match status" value="1"/>
</dbReference>
<comment type="function">
    <text evidence="10 11">Phosphorylation of dTMP to form dTDP in both de novo and salvage pathways of dTTP synthesis.</text>
</comment>
<evidence type="ECO:0000313" key="14">
    <source>
        <dbReference type="Proteomes" id="UP000481339"/>
    </source>
</evidence>
<dbReference type="InterPro" id="IPR018095">
    <property type="entry name" value="Thymidylate_kin_CS"/>
</dbReference>
<dbReference type="GO" id="GO:0005524">
    <property type="term" value="F:ATP binding"/>
    <property type="evidence" value="ECO:0007669"/>
    <property type="project" value="UniProtKB-UniRule"/>
</dbReference>
<evidence type="ECO:0000256" key="7">
    <source>
        <dbReference type="ARBA" id="ARBA00022777"/>
    </source>
</evidence>
<keyword evidence="7 11" id="KW-0418">Kinase</keyword>
<evidence type="ECO:0000256" key="6">
    <source>
        <dbReference type="ARBA" id="ARBA00022741"/>
    </source>
</evidence>
<keyword evidence="14" id="KW-1185">Reference proteome</keyword>
<evidence type="ECO:0000256" key="4">
    <source>
        <dbReference type="ARBA" id="ARBA00022679"/>
    </source>
</evidence>
<gene>
    <name evidence="11" type="primary">tmk</name>
    <name evidence="13" type="ORF">F8O02_00490</name>
</gene>
<accession>A0A7C8FR09</accession>
<dbReference type="EMBL" id="WBKA01000001">
    <property type="protein sequence ID" value="KAB1633457.1"/>
    <property type="molecule type" value="Genomic_DNA"/>
</dbReference>
<comment type="similarity">
    <text evidence="1 11">Belongs to the thymidylate kinase family.</text>
</comment>
<evidence type="ECO:0000256" key="5">
    <source>
        <dbReference type="ARBA" id="ARBA00022727"/>
    </source>
</evidence>
<evidence type="ECO:0000256" key="2">
    <source>
        <dbReference type="ARBA" id="ARBA00012980"/>
    </source>
</evidence>
<dbReference type="GO" id="GO:0004798">
    <property type="term" value="F:dTMP kinase activity"/>
    <property type="evidence" value="ECO:0007669"/>
    <property type="project" value="UniProtKB-UniRule"/>
</dbReference>
<comment type="catalytic activity">
    <reaction evidence="9 11">
        <text>dTMP + ATP = dTDP + ADP</text>
        <dbReference type="Rhea" id="RHEA:13517"/>
        <dbReference type="ChEBI" id="CHEBI:30616"/>
        <dbReference type="ChEBI" id="CHEBI:58369"/>
        <dbReference type="ChEBI" id="CHEBI:63528"/>
        <dbReference type="ChEBI" id="CHEBI:456216"/>
        <dbReference type="EC" id="2.7.4.9"/>
    </reaction>
</comment>
<dbReference type="Proteomes" id="UP000481339">
    <property type="component" value="Unassembled WGS sequence"/>
</dbReference>
<dbReference type="NCBIfam" id="TIGR00041">
    <property type="entry name" value="DTMP_kinase"/>
    <property type="match status" value="1"/>
</dbReference>
<keyword evidence="6 11" id="KW-0547">Nucleotide-binding</keyword>
<dbReference type="Pfam" id="PF02223">
    <property type="entry name" value="Thymidylate_kin"/>
    <property type="match status" value="1"/>
</dbReference>
<organism evidence="13 14">
    <name type="scientific">Pseudoclavibacter caeni</name>
    <dbReference type="NCBI Taxonomy" id="908846"/>
    <lineage>
        <taxon>Bacteria</taxon>
        <taxon>Bacillati</taxon>
        <taxon>Actinomycetota</taxon>
        <taxon>Actinomycetes</taxon>
        <taxon>Micrococcales</taxon>
        <taxon>Microbacteriaceae</taxon>
        <taxon>Pseudoclavibacter</taxon>
    </lineage>
</organism>
<dbReference type="HAMAP" id="MF_00165">
    <property type="entry name" value="Thymidylate_kinase"/>
    <property type="match status" value="1"/>
</dbReference>
<dbReference type="GO" id="GO:0006235">
    <property type="term" value="P:dTTP biosynthetic process"/>
    <property type="evidence" value="ECO:0007669"/>
    <property type="project" value="UniProtKB-UniRule"/>
</dbReference>
<evidence type="ECO:0000256" key="9">
    <source>
        <dbReference type="ARBA" id="ARBA00048743"/>
    </source>
</evidence>
<dbReference type="GO" id="GO:0006233">
    <property type="term" value="P:dTDP biosynthetic process"/>
    <property type="evidence" value="ECO:0007669"/>
    <property type="project" value="InterPro"/>
</dbReference>
<dbReference type="SUPFAM" id="SSF52540">
    <property type="entry name" value="P-loop containing nucleoside triphosphate hydrolases"/>
    <property type="match status" value="1"/>
</dbReference>
<feature type="domain" description="Thymidylate kinase-like" evidence="12">
    <location>
        <begin position="8"/>
        <end position="193"/>
    </location>
</feature>
<dbReference type="InterPro" id="IPR027417">
    <property type="entry name" value="P-loop_NTPase"/>
</dbReference>
<dbReference type="InterPro" id="IPR018094">
    <property type="entry name" value="Thymidylate_kinase"/>
</dbReference>
<evidence type="ECO:0000256" key="3">
    <source>
        <dbReference type="ARBA" id="ARBA00017144"/>
    </source>
</evidence>
<evidence type="ECO:0000256" key="10">
    <source>
        <dbReference type="ARBA" id="ARBA00057735"/>
    </source>
</evidence>
<dbReference type="OrthoDB" id="9774907at2"/>
<evidence type="ECO:0000313" key="13">
    <source>
        <dbReference type="EMBL" id="KAB1633457.1"/>
    </source>
</evidence>
<proteinExistence type="inferred from homology"/>
<keyword evidence="5 11" id="KW-0545">Nucleotide biosynthesis</keyword>
<evidence type="ECO:0000256" key="1">
    <source>
        <dbReference type="ARBA" id="ARBA00009776"/>
    </source>
</evidence>
<protein>
    <recommendedName>
        <fullName evidence="3 11">Thymidylate kinase</fullName>
        <ecNumber evidence="2 11">2.7.4.9</ecNumber>
    </recommendedName>
    <alternativeName>
        <fullName evidence="11">dTMP kinase</fullName>
    </alternativeName>
</protein>
<keyword evidence="4 11" id="KW-0808">Transferase</keyword>
<sequence>MSGLFVTVEGIDGTGKSTQVRRLAAALRAEGREVVETLEPGGTALGRALRELLLHTDGPVDARAEALLYAADRAQHVARVIDPALAAGAVVLCDRYLDSSIAYQGAGRSLSADEIRGLSLWATGGRLPDLTVLLDLPVAEAGVRRARKGEAPDRLEREDGAFHERVRRAFLDLADAEPERFLVVDARQSADRIAARALDRVHALHPASDAAHGVSGGR</sequence>
<dbReference type="FunFam" id="3.40.50.300:FF:000225">
    <property type="entry name" value="Thymidylate kinase"/>
    <property type="match status" value="1"/>
</dbReference>